<name>A0A7W8BGU8_STREU</name>
<evidence type="ECO:0000313" key="2">
    <source>
        <dbReference type="Proteomes" id="UP000528608"/>
    </source>
</evidence>
<comment type="caution">
    <text evidence="1">The sequence shown here is derived from an EMBL/GenBank/DDBJ whole genome shotgun (WGS) entry which is preliminary data.</text>
</comment>
<accession>A0A7W8BGU8</accession>
<evidence type="ECO:0000313" key="1">
    <source>
        <dbReference type="EMBL" id="MBB5123085.1"/>
    </source>
</evidence>
<dbReference type="EMBL" id="JACHJF010000041">
    <property type="protein sequence ID" value="MBB5123085.1"/>
    <property type="molecule type" value="Genomic_DNA"/>
</dbReference>
<sequence>MIRELDARGIEIDDIGLSPMALQAVRSLRFGERGGT</sequence>
<gene>
    <name evidence="1" type="ORF">FHS36_006562</name>
</gene>
<reference evidence="1 2" key="1">
    <citation type="submission" date="2020-08" db="EMBL/GenBank/DDBJ databases">
        <title>Genomic Encyclopedia of Type Strains, Phase III (KMG-III): the genomes of soil and plant-associated and newly described type strains.</title>
        <authorList>
            <person name="Whitman W."/>
        </authorList>
    </citation>
    <scope>NUCLEOTIDE SEQUENCE [LARGE SCALE GENOMIC DNA]</scope>
    <source>
        <strain evidence="1 2">CECT 3259</strain>
    </source>
</reference>
<protein>
    <submittedName>
        <fullName evidence="1">Uncharacterized protein</fullName>
    </submittedName>
</protein>
<dbReference type="Proteomes" id="UP000528608">
    <property type="component" value="Unassembled WGS sequence"/>
</dbReference>
<proteinExistence type="predicted"/>
<dbReference type="AlphaFoldDB" id="A0A7W8BGU8"/>
<organism evidence="1 2">
    <name type="scientific">Streptomyces eurocidicus</name>
    <name type="common">Streptoverticillium eurocidicus</name>
    <dbReference type="NCBI Taxonomy" id="66423"/>
    <lineage>
        <taxon>Bacteria</taxon>
        <taxon>Bacillati</taxon>
        <taxon>Actinomycetota</taxon>
        <taxon>Actinomycetes</taxon>
        <taxon>Kitasatosporales</taxon>
        <taxon>Streptomycetaceae</taxon>
        <taxon>Streptomyces</taxon>
    </lineage>
</organism>